<feature type="transmembrane region" description="Helical" evidence="1">
    <location>
        <begin position="99"/>
        <end position="120"/>
    </location>
</feature>
<dbReference type="AlphaFoldDB" id="A0A1I4E7U6"/>
<evidence type="ECO:0000256" key="1">
    <source>
        <dbReference type="SAM" id="Phobius"/>
    </source>
</evidence>
<proteinExistence type="predicted"/>
<dbReference type="RefSeq" id="WP_092962654.1">
    <property type="nucleotide sequence ID" value="NZ_FOSQ01000014.1"/>
</dbReference>
<reference evidence="2 3" key="1">
    <citation type="submission" date="2016-10" db="EMBL/GenBank/DDBJ databases">
        <authorList>
            <person name="de Groot N.N."/>
        </authorList>
    </citation>
    <scope>NUCLEOTIDE SEQUENCE [LARGE SCALE GENOMIC DNA]</scope>
    <source>
        <strain evidence="2 3">DSM 19981</strain>
    </source>
</reference>
<keyword evidence="1" id="KW-0472">Membrane</keyword>
<sequence>MNARPFNWRGVVARALFSLFIVFAIYNPSGTSYLHWVLGGFDWFWAKLATGAVLVTILLLLWRTTMGVLGRTGIVLVLLFSLGTSVTLAQLTGQPLLDGATLLIWALVSIAVVFTAGLSYSHLDHRLTGITHTEEVKK</sequence>
<name>A0A1I4E7U6_9PROT</name>
<keyword evidence="3" id="KW-1185">Reference proteome</keyword>
<evidence type="ECO:0000313" key="2">
    <source>
        <dbReference type="EMBL" id="SFL01229.1"/>
    </source>
</evidence>
<dbReference type="Pfam" id="PF20134">
    <property type="entry name" value="DUF6524"/>
    <property type="match status" value="1"/>
</dbReference>
<accession>A0A1I4E7U6</accession>
<evidence type="ECO:0000313" key="3">
    <source>
        <dbReference type="Proteomes" id="UP000199473"/>
    </source>
</evidence>
<dbReference type="Proteomes" id="UP000199473">
    <property type="component" value="Unassembled WGS sequence"/>
</dbReference>
<dbReference type="EMBL" id="FOSQ01000014">
    <property type="protein sequence ID" value="SFL01229.1"/>
    <property type="molecule type" value="Genomic_DNA"/>
</dbReference>
<keyword evidence="1" id="KW-0812">Transmembrane</keyword>
<dbReference type="STRING" id="1123062.SAMN02745775_11484"/>
<dbReference type="OrthoDB" id="7272344at2"/>
<keyword evidence="1" id="KW-1133">Transmembrane helix</keyword>
<feature type="transmembrane region" description="Helical" evidence="1">
    <location>
        <begin position="74"/>
        <end position="93"/>
    </location>
</feature>
<gene>
    <name evidence="2" type="ORF">SAMN02745775_11484</name>
</gene>
<dbReference type="InterPro" id="IPR045387">
    <property type="entry name" value="DUF6524"/>
</dbReference>
<protein>
    <submittedName>
        <fullName evidence="2">Uncharacterized protein</fullName>
    </submittedName>
</protein>
<feature type="transmembrane region" description="Helical" evidence="1">
    <location>
        <begin position="12"/>
        <end position="31"/>
    </location>
</feature>
<organism evidence="2 3">
    <name type="scientific">Falsiroseomonas stagni DSM 19981</name>
    <dbReference type="NCBI Taxonomy" id="1123062"/>
    <lineage>
        <taxon>Bacteria</taxon>
        <taxon>Pseudomonadati</taxon>
        <taxon>Pseudomonadota</taxon>
        <taxon>Alphaproteobacteria</taxon>
        <taxon>Acetobacterales</taxon>
        <taxon>Roseomonadaceae</taxon>
        <taxon>Falsiroseomonas</taxon>
    </lineage>
</organism>
<feature type="transmembrane region" description="Helical" evidence="1">
    <location>
        <begin position="43"/>
        <end position="62"/>
    </location>
</feature>